<keyword evidence="1" id="KW-1133">Transmembrane helix</keyword>
<organism evidence="2 3">
    <name type="scientific">Equus asinus</name>
    <name type="common">Donkey</name>
    <name type="synonym">Equus africanus asinus</name>
    <dbReference type="NCBI Taxonomy" id="9793"/>
    <lineage>
        <taxon>Eukaryota</taxon>
        <taxon>Metazoa</taxon>
        <taxon>Chordata</taxon>
        <taxon>Craniata</taxon>
        <taxon>Vertebrata</taxon>
        <taxon>Euteleostomi</taxon>
        <taxon>Mammalia</taxon>
        <taxon>Eutheria</taxon>
        <taxon>Laurasiatheria</taxon>
        <taxon>Perissodactyla</taxon>
        <taxon>Equidae</taxon>
        <taxon>Equus</taxon>
    </lineage>
</organism>
<keyword evidence="3" id="KW-1185">Reference proteome</keyword>
<name>A0A9L0JF32_EQUAS</name>
<keyword evidence="1" id="KW-0812">Transmembrane</keyword>
<dbReference type="Proteomes" id="UP000694387">
    <property type="component" value="Chromosome 3"/>
</dbReference>
<dbReference type="GeneTree" id="ENSGT01150000288168"/>
<accession>A0A9L0JF32</accession>
<proteinExistence type="predicted"/>
<feature type="transmembrane region" description="Helical" evidence="1">
    <location>
        <begin position="72"/>
        <end position="91"/>
    </location>
</feature>
<dbReference type="AlphaFoldDB" id="A0A9L0JF32"/>
<feature type="transmembrane region" description="Helical" evidence="1">
    <location>
        <begin position="20"/>
        <end position="40"/>
    </location>
</feature>
<evidence type="ECO:0000256" key="1">
    <source>
        <dbReference type="SAM" id="Phobius"/>
    </source>
</evidence>
<dbReference type="Ensembl" id="ENSEAST00005048603.1">
    <property type="protein sequence ID" value="ENSEASP00005061965.1"/>
    <property type="gene ID" value="ENSEASG00005025475.1"/>
</dbReference>
<protein>
    <submittedName>
        <fullName evidence="2">Uncharacterized protein</fullName>
    </submittedName>
</protein>
<evidence type="ECO:0000313" key="3">
    <source>
        <dbReference type="Proteomes" id="UP000694387"/>
    </source>
</evidence>
<keyword evidence="1" id="KW-0472">Membrane</keyword>
<reference evidence="2" key="2">
    <citation type="submission" date="2025-05" db="UniProtKB">
        <authorList>
            <consortium name="Ensembl"/>
        </authorList>
    </citation>
    <scope>IDENTIFICATION</scope>
</reference>
<dbReference type="Ensembl" id="ENSEAST00005048309.1">
    <property type="protein sequence ID" value="ENSEASP00005050943.1"/>
    <property type="gene ID" value="ENSEASG00005025475.1"/>
</dbReference>
<reference evidence="2 3" key="1">
    <citation type="journal article" date="2020" name="Nat. Commun.">
        <title>Donkey genomes provide new insights into domestication and selection for coat color.</title>
        <authorList>
            <person name="Wang"/>
            <person name="C."/>
            <person name="Li"/>
            <person name="H."/>
            <person name="Guo"/>
            <person name="Y."/>
            <person name="Huang"/>
            <person name="J."/>
            <person name="Sun"/>
            <person name="Y."/>
            <person name="Min"/>
            <person name="J."/>
            <person name="Wang"/>
            <person name="J."/>
            <person name="Fang"/>
            <person name="X."/>
            <person name="Zhao"/>
            <person name="Z."/>
            <person name="Wang"/>
            <person name="S."/>
            <person name="Zhang"/>
            <person name="Y."/>
            <person name="Liu"/>
            <person name="Q."/>
            <person name="Jiang"/>
            <person name="Q."/>
            <person name="Wang"/>
            <person name="X."/>
            <person name="Guo"/>
            <person name="Y."/>
            <person name="Yang"/>
            <person name="C."/>
            <person name="Wang"/>
            <person name="Y."/>
            <person name="Tian"/>
            <person name="F."/>
            <person name="Zhuang"/>
            <person name="G."/>
            <person name="Fan"/>
            <person name="Y."/>
            <person name="Gao"/>
            <person name="Q."/>
            <person name="Li"/>
            <person name="Y."/>
            <person name="Ju"/>
            <person name="Z."/>
            <person name="Li"/>
            <person name="J."/>
            <person name="Li"/>
            <person name="R."/>
            <person name="Hou"/>
            <person name="M."/>
            <person name="Yang"/>
            <person name="G."/>
            <person name="Liu"/>
            <person name="G."/>
            <person name="Liu"/>
            <person name="W."/>
            <person name="Guo"/>
            <person name="J."/>
            <person name="Pan"/>
            <person name="S."/>
            <person name="Fan"/>
            <person name="G."/>
            <person name="Zhang"/>
            <person name="W."/>
            <person name="Zhang"/>
            <person name="R."/>
            <person name="Yu"/>
            <person name="J."/>
            <person name="Zhang"/>
            <person name="X."/>
            <person name="Yin"/>
            <person name="Q."/>
            <person name="Ji"/>
            <person name="C."/>
            <person name="Jin"/>
            <person name="Y."/>
            <person name="Yue"/>
            <person name="G."/>
            <person name="Liu"/>
            <person name="M."/>
            <person name="Xu"/>
            <person name="J."/>
            <person name="Liu"/>
            <person name="S."/>
            <person name="Jordana"/>
            <person name="J."/>
            <person name="Noce"/>
            <person name="A."/>
            <person name="Amills"/>
            <person name="M."/>
            <person name="Wu"/>
            <person name="D.D."/>
            <person name="Li"/>
            <person name="S."/>
            <person name="Zhou"/>
            <person name="X. and Zhong"/>
            <person name="J."/>
        </authorList>
    </citation>
    <scope>NUCLEOTIDE SEQUENCE [LARGE SCALE GENOMIC DNA]</scope>
</reference>
<evidence type="ECO:0000313" key="2">
    <source>
        <dbReference type="Ensembl" id="ENSEASP00005050943.1"/>
    </source>
</evidence>
<sequence>MDSLGFYIYKIISSENSKSLTSSLPIWIPFLSFSCLIALAKTSRTTWNKSGESGHHCLVPVLRGMSFSFSPLSMMLAVGLSYMAFIMLRYFPSLPILLRVFIINGCWL</sequence>